<comment type="caution">
    <text evidence="1">The sequence shown here is derived from an EMBL/GenBank/DDBJ whole genome shotgun (WGS) entry which is preliminary data.</text>
</comment>
<sequence>MISEIRSLMKGGYDLHVHNKPSHFDSRQWDDAEVAKQYDECEFGGFLSKSHYDSSVARAQVANINSGAKTQIYGGVTLNWPVGGLNPYAVESCLKFGGKMVWMPTRDSANCLAYGNMHGDFFDRNPVEVTDKNGKLVKGVYDVFDVVKKYNGWLATGHISPKEAVLLCTEGRARGVNMILTHPDWNRTIVPLEQQKKLADMGVMVEKIWGNVIKGHITADDMAHSICTLGKEHVFLVTDLGQKNWPRPVDGMTDFLISLMERGISADMLRTMIYENSKMILREI</sequence>
<protein>
    <recommendedName>
        <fullName evidence="3">Amidohydrolase-related domain-containing protein</fullName>
    </recommendedName>
</protein>
<accession>A0ABR7NM21</accession>
<gene>
    <name evidence="1" type="ORF">H8717_13725</name>
</gene>
<evidence type="ECO:0008006" key="3">
    <source>
        <dbReference type="Google" id="ProtNLM"/>
    </source>
</evidence>
<evidence type="ECO:0000313" key="1">
    <source>
        <dbReference type="EMBL" id="MBC8577458.1"/>
    </source>
</evidence>
<dbReference type="InterPro" id="IPR032466">
    <property type="entry name" value="Metal_Hydrolase"/>
</dbReference>
<dbReference type="EMBL" id="JACRTB010000032">
    <property type="protein sequence ID" value="MBC8577458.1"/>
    <property type="molecule type" value="Genomic_DNA"/>
</dbReference>
<reference evidence="1 2" key="1">
    <citation type="submission" date="2020-08" db="EMBL/GenBank/DDBJ databases">
        <title>Genome public.</title>
        <authorList>
            <person name="Liu C."/>
            <person name="Sun Q."/>
        </authorList>
    </citation>
    <scope>NUCLEOTIDE SEQUENCE [LARGE SCALE GENOMIC DNA]</scope>
    <source>
        <strain evidence="1 2">BX1</strain>
    </source>
</reference>
<dbReference type="InterPro" id="IPR046249">
    <property type="entry name" value="DUF6282"/>
</dbReference>
<dbReference type="Proteomes" id="UP000658131">
    <property type="component" value="Unassembled WGS sequence"/>
</dbReference>
<organism evidence="1 2">
    <name type="scientific">Yanshouia hominis</name>
    <dbReference type="NCBI Taxonomy" id="2763673"/>
    <lineage>
        <taxon>Bacteria</taxon>
        <taxon>Bacillati</taxon>
        <taxon>Bacillota</taxon>
        <taxon>Clostridia</taxon>
        <taxon>Eubacteriales</taxon>
        <taxon>Oscillospiraceae</taxon>
        <taxon>Yanshouia</taxon>
    </lineage>
</organism>
<dbReference type="Pfam" id="PF19799">
    <property type="entry name" value="DUF6282"/>
    <property type="match status" value="1"/>
</dbReference>
<proteinExistence type="predicted"/>
<dbReference type="SUPFAM" id="SSF51556">
    <property type="entry name" value="Metallo-dependent hydrolases"/>
    <property type="match status" value="1"/>
</dbReference>
<keyword evidence="2" id="KW-1185">Reference proteome</keyword>
<name>A0ABR7NM21_9FIRM</name>
<evidence type="ECO:0000313" key="2">
    <source>
        <dbReference type="Proteomes" id="UP000658131"/>
    </source>
</evidence>